<dbReference type="InterPro" id="IPR050351">
    <property type="entry name" value="BphY/WalK/GraS-like"/>
</dbReference>
<feature type="domain" description="HAMP" evidence="13">
    <location>
        <begin position="226"/>
        <end position="278"/>
    </location>
</feature>
<dbReference type="SMART" id="SM00388">
    <property type="entry name" value="HisKA"/>
    <property type="match status" value="1"/>
</dbReference>
<dbReference type="CDD" id="cd00075">
    <property type="entry name" value="HATPase"/>
    <property type="match status" value="1"/>
</dbReference>
<dbReference type="InterPro" id="IPR036890">
    <property type="entry name" value="HATPase_C_sf"/>
</dbReference>
<keyword evidence="10 11" id="KW-0472">Membrane</keyword>
<dbReference type="FunFam" id="1.10.287.130:FF:000001">
    <property type="entry name" value="Two-component sensor histidine kinase"/>
    <property type="match status" value="1"/>
</dbReference>
<evidence type="ECO:0000256" key="7">
    <source>
        <dbReference type="ARBA" id="ARBA00022777"/>
    </source>
</evidence>
<evidence type="ECO:0000259" key="12">
    <source>
        <dbReference type="PROSITE" id="PS50109"/>
    </source>
</evidence>
<dbReference type="GO" id="GO:0005524">
    <property type="term" value="F:ATP binding"/>
    <property type="evidence" value="ECO:0007669"/>
    <property type="project" value="UniProtKB-KW"/>
</dbReference>
<keyword evidence="5" id="KW-0808">Transferase</keyword>
<evidence type="ECO:0000259" key="13">
    <source>
        <dbReference type="PROSITE" id="PS50885"/>
    </source>
</evidence>
<keyword evidence="11" id="KW-0812">Transmembrane</keyword>
<dbReference type="GO" id="GO:0000155">
    <property type="term" value="F:phosphorelay sensor kinase activity"/>
    <property type="evidence" value="ECO:0007669"/>
    <property type="project" value="InterPro"/>
</dbReference>
<evidence type="ECO:0000256" key="6">
    <source>
        <dbReference type="ARBA" id="ARBA00022741"/>
    </source>
</evidence>
<dbReference type="InterPro" id="IPR004358">
    <property type="entry name" value="Sig_transdc_His_kin-like_C"/>
</dbReference>
<dbReference type="EMBL" id="CP009888">
    <property type="protein sequence ID" value="AIY64212.1"/>
    <property type="molecule type" value="Genomic_DNA"/>
</dbReference>
<dbReference type="HOGENOM" id="CLU_000445_89_6_6"/>
<dbReference type="InterPro" id="IPR003661">
    <property type="entry name" value="HisK_dim/P_dom"/>
</dbReference>
<dbReference type="Pfam" id="PF02518">
    <property type="entry name" value="HATPase_c"/>
    <property type="match status" value="1"/>
</dbReference>
<dbReference type="Proteomes" id="UP000030341">
    <property type="component" value="Chromosome 1"/>
</dbReference>
<evidence type="ECO:0000256" key="3">
    <source>
        <dbReference type="ARBA" id="ARBA00012438"/>
    </source>
</evidence>
<evidence type="ECO:0000256" key="4">
    <source>
        <dbReference type="ARBA" id="ARBA00022553"/>
    </source>
</evidence>
<dbReference type="CDD" id="cd00082">
    <property type="entry name" value="HisKA"/>
    <property type="match status" value="1"/>
</dbReference>
<dbReference type="CDD" id="cd06225">
    <property type="entry name" value="HAMP"/>
    <property type="match status" value="1"/>
</dbReference>
<dbReference type="AlphaFoldDB" id="A0A0A7EDY0"/>
<evidence type="ECO:0000256" key="5">
    <source>
        <dbReference type="ARBA" id="ARBA00022679"/>
    </source>
</evidence>
<protein>
    <recommendedName>
        <fullName evidence="3">histidine kinase</fullName>
        <ecNumber evidence="3">2.7.13.3</ecNumber>
    </recommendedName>
</protein>
<dbReference type="PRINTS" id="PR00344">
    <property type="entry name" value="BCTRLSENSOR"/>
</dbReference>
<proteinExistence type="predicted"/>
<dbReference type="InterPro" id="IPR003594">
    <property type="entry name" value="HATPase_dom"/>
</dbReference>
<gene>
    <name evidence="14" type="ORF">OM33_02875</name>
</gene>
<dbReference type="SMART" id="SM00387">
    <property type="entry name" value="HATPase_c"/>
    <property type="match status" value="1"/>
</dbReference>
<dbReference type="InterPro" id="IPR036097">
    <property type="entry name" value="HisK_dim/P_sf"/>
</dbReference>
<dbReference type="OrthoDB" id="9809766at2"/>
<evidence type="ECO:0000256" key="11">
    <source>
        <dbReference type="SAM" id="Phobius"/>
    </source>
</evidence>
<dbReference type="PROSITE" id="PS50109">
    <property type="entry name" value="HIS_KIN"/>
    <property type="match status" value="1"/>
</dbReference>
<dbReference type="InterPro" id="IPR005467">
    <property type="entry name" value="His_kinase_dom"/>
</dbReference>
<dbReference type="InterPro" id="IPR003660">
    <property type="entry name" value="HAMP_dom"/>
</dbReference>
<accession>A0A0A7EDY0</accession>
<evidence type="ECO:0000256" key="1">
    <source>
        <dbReference type="ARBA" id="ARBA00000085"/>
    </source>
</evidence>
<dbReference type="PANTHER" id="PTHR42878">
    <property type="entry name" value="TWO-COMPONENT HISTIDINE KINASE"/>
    <property type="match status" value="1"/>
</dbReference>
<evidence type="ECO:0000313" key="14">
    <source>
        <dbReference type="EMBL" id="AIY64212.1"/>
    </source>
</evidence>
<keyword evidence="15" id="KW-1185">Reference proteome</keyword>
<dbReference type="GO" id="GO:0007234">
    <property type="term" value="P:osmosensory signaling via phosphorelay pathway"/>
    <property type="evidence" value="ECO:0007669"/>
    <property type="project" value="TreeGrafter"/>
</dbReference>
<reference evidence="14 15" key="1">
    <citation type="submission" date="2014-11" db="EMBL/GenBank/DDBJ databases">
        <title>Complete Genome Sequence of Pseudoalteromonas sp. Strain OCN003 Isolated from Kaneohe Bay, Oahu, Hawaii.</title>
        <authorList>
            <person name="Beurmann S."/>
            <person name="Videau P."/>
            <person name="Ushijima B."/>
            <person name="Smith A.M."/>
            <person name="Aeby G.S."/>
            <person name="Callahan S.M."/>
            <person name="Belcaid M."/>
        </authorList>
    </citation>
    <scope>NUCLEOTIDE SEQUENCE [LARGE SCALE GENOMIC DNA]</scope>
    <source>
        <strain evidence="14 15">OCN003</strain>
    </source>
</reference>
<feature type="transmembrane region" description="Helical" evidence="11">
    <location>
        <begin position="20"/>
        <end position="39"/>
    </location>
</feature>
<comment type="catalytic activity">
    <reaction evidence="1">
        <text>ATP + protein L-histidine = ADP + protein N-phospho-L-histidine.</text>
        <dbReference type="EC" id="2.7.13.3"/>
    </reaction>
</comment>
<dbReference type="eggNOG" id="COG5002">
    <property type="taxonomic scope" value="Bacteria"/>
</dbReference>
<dbReference type="GO" id="GO:0005886">
    <property type="term" value="C:plasma membrane"/>
    <property type="evidence" value="ECO:0007669"/>
    <property type="project" value="UniProtKB-ARBA"/>
</dbReference>
<name>A0A0A7EDY0_9GAMM</name>
<dbReference type="SUPFAM" id="SSF47384">
    <property type="entry name" value="Homodimeric domain of signal transducing histidine kinase"/>
    <property type="match status" value="1"/>
</dbReference>
<dbReference type="STRING" id="1348114.OM33_02875"/>
<comment type="subcellular location">
    <subcellularLocation>
        <location evidence="2">Membrane</location>
    </subcellularLocation>
</comment>
<dbReference type="PROSITE" id="PS50885">
    <property type="entry name" value="HAMP"/>
    <property type="match status" value="1"/>
</dbReference>
<keyword evidence="7 14" id="KW-0418">Kinase</keyword>
<dbReference type="EC" id="2.7.13.3" evidence="3"/>
<feature type="transmembrane region" description="Helical" evidence="11">
    <location>
        <begin position="205"/>
        <end position="225"/>
    </location>
</feature>
<evidence type="ECO:0000256" key="10">
    <source>
        <dbReference type="ARBA" id="ARBA00023136"/>
    </source>
</evidence>
<keyword evidence="6" id="KW-0547">Nucleotide-binding</keyword>
<evidence type="ECO:0000256" key="8">
    <source>
        <dbReference type="ARBA" id="ARBA00022840"/>
    </source>
</evidence>
<dbReference type="GO" id="GO:0030295">
    <property type="term" value="F:protein kinase activator activity"/>
    <property type="evidence" value="ECO:0007669"/>
    <property type="project" value="TreeGrafter"/>
</dbReference>
<dbReference type="FunFam" id="3.30.565.10:FF:000006">
    <property type="entry name" value="Sensor histidine kinase WalK"/>
    <property type="match status" value="1"/>
</dbReference>
<organism evidence="14 15">
    <name type="scientific">Pseudoalteromonas piratica</name>
    <dbReference type="NCBI Taxonomy" id="1348114"/>
    <lineage>
        <taxon>Bacteria</taxon>
        <taxon>Pseudomonadati</taxon>
        <taxon>Pseudomonadota</taxon>
        <taxon>Gammaproteobacteria</taxon>
        <taxon>Alteromonadales</taxon>
        <taxon>Pseudoalteromonadaceae</taxon>
        <taxon>Pseudoalteromonas</taxon>
    </lineage>
</organism>
<dbReference type="Gene3D" id="1.10.287.130">
    <property type="match status" value="1"/>
</dbReference>
<keyword evidence="9" id="KW-0902">Two-component regulatory system</keyword>
<dbReference type="Pfam" id="PF00512">
    <property type="entry name" value="HisKA"/>
    <property type="match status" value="1"/>
</dbReference>
<feature type="domain" description="Histidine kinase" evidence="12">
    <location>
        <begin position="318"/>
        <end position="533"/>
    </location>
</feature>
<dbReference type="PANTHER" id="PTHR42878:SF7">
    <property type="entry name" value="SENSOR HISTIDINE KINASE GLRK"/>
    <property type="match status" value="1"/>
</dbReference>
<dbReference type="SUPFAM" id="SSF55874">
    <property type="entry name" value="ATPase domain of HSP90 chaperone/DNA topoisomerase II/histidine kinase"/>
    <property type="match status" value="1"/>
</dbReference>
<evidence type="ECO:0000256" key="9">
    <source>
        <dbReference type="ARBA" id="ARBA00023012"/>
    </source>
</evidence>
<dbReference type="Gene3D" id="3.30.565.10">
    <property type="entry name" value="Histidine kinase-like ATPase, C-terminal domain"/>
    <property type="match status" value="1"/>
</dbReference>
<dbReference type="GO" id="GO:0000156">
    <property type="term" value="F:phosphorelay response regulator activity"/>
    <property type="evidence" value="ECO:0007669"/>
    <property type="project" value="TreeGrafter"/>
</dbReference>
<evidence type="ECO:0000313" key="15">
    <source>
        <dbReference type="Proteomes" id="UP000030341"/>
    </source>
</evidence>
<evidence type="ECO:0000256" key="2">
    <source>
        <dbReference type="ARBA" id="ARBA00004370"/>
    </source>
</evidence>
<dbReference type="KEGG" id="pseo:OM33_02875"/>
<sequence length="542" mass="61139">MEKQLNHLPYQIQSHLTHKLLVALVILSLFSLAMAGLYFDSSNRFKQNAQKSELVHKILNQYSNIALYTFEKLVAIGEMSRNGIVLTPELRQENEQKLRTSIVEVRDSLLQKLALAPDLSSRDELAVLDKVTQKVERIITTSQEIRSLINKGELSEAQSLYRLLQQQGVHAEFNALISEAVKQENLQAEAIRDNTQVMSERNNRYLAVALGLSSLFMMLTIWFFWQRISKATRQLQFAASQFTAGKLEHRIPKLKDKEFAKLAEALNFMASELKAKHSELGLAKLQLEEKVQERTKELALSNEKLAHVDKQRRQFLADISHELRTPLTIIRGESEILLRSQSDNVDDYLATLVAVVDQVSHTTALIDDLMLVARSSAGELNLTCSEVNLTKLIQDICYVYQRKAQERSQTLSFELSEEVTLTLDERRIRQVVMILLENALSYSTSGAVTEVKLMCRQQVVILKVIDSGQGITKQEQEHIFERFYRSNRSNTPGSGLGLPVAKAIVDAHGGHISLKSNTSGVGSVATILLPLNGEERNENFIS</sequence>
<keyword evidence="11" id="KW-1133">Transmembrane helix</keyword>
<keyword evidence="4" id="KW-0597">Phosphoprotein</keyword>
<keyword evidence="8" id="KW-0067">ATP-binding</keyword>
<dbReference type="Gene3D" id="6.10.340.10">
    <property type="match status" value="1"/>
</dbReference>